<sequence>MKYLKLVVIAAAVSFLAGCTGHVYNAQKNCSYDYLLHPDVSISKLIGGCGPVGNYK</sequence>
<dbReference type="AlphaFoldDB" id="A0A3S9XFE0"/>
<dbReference type="Pfam" id="PF13978">
    <property type="entry name" value="DUF4223"/>
    <property type="match status" value="1"/>
</dbReference>
<dbReference type="EMBL" id="CP029822">
    <property type="protein sequence ID" value="AZS51145.1"/>
    <property type="molecule type" value="Genomic_DNA"/>
</dbReference>
<dbReference type="Proteomes" id="UP000273143">
    <property type="component" value="Chromosome"/>
</dbReference>
<proteinExistence type="predicted"/>
<evidence type="ECO:0000313" key="2">
    <source>
        <dbReference type="EMBL" id="AZS51145.1"/>
    </source>
</evidence>
<dbReference type="PROSITE" id="PS51257">
    <property type="entry name" value="PROKAR_LIPOPROTEIN"/>
    <property type="match status" value="1"/>
</dbReference>
<dbReference type="KEGG" id="emo:DM558_10350"/>
<dbReference type="RefSeq" id="WP_127163926.1">
    <property type="nucleotide sequence ID" value="NZ_CP029822.1"/>
</dbReference>
<evidence type="ECO:0000256" key="1">
    <source>
        <dbReference type="SAM" id="SignalP"/>
    </source>
</evidence>
<dbReference type="InterPro" id="IPR025318">
    <property type="entry name" value="DUF4223"/>
</dbReference>
<evidence type="ECO:0000313" key="3">
    <source>
        <dbReference type="Proteomes" id="UP000273143"/>
    </source>
</evidence>
<name>A0A3S9XFE0_9GAMM</name>
<gene>
    <name evidence="2" type="ORF">DM558_10350</name>
</gene>
<accession>A0A3S9XFE0</accession>
<protein>
    <submittedName>
        <fullName evidence="2">DUF4223 domain-containing protein</fullName>
    </submittedName>
</protein>
<reference evidence="3" key="1">
    <citation type="submission" date="2018-06" db="EMBL/GenBank/DDBJ databases">
        <title>Complete genome of Pseudomonas insecticola strain QZS01.</title>
        <authorList>
            <person name="Wang J."/>
            <person name="Su Q."/>
        </authorList>
    </citation>
    <scope>NUCLEOTIDE SEQUENCE [LARGE SCALE GENOMIC DNA]</scope>
    <source>
        <strain evidence="3">QZS01</strain>
    </source>
</reference>
<keyword evidence="1" id="KW-0732">Signal</keyword>
<keyword evidence="3" id="KW-1185">Reference proteome</keyword>
<feature type="signal peptide" evidence="1">
    <location>
        <begin position="1"/>
        <end position="25"/>
    </location>
</feature>
<organism evidence="2 3">
    <name type="scientific">Entomomonas moraniae</name>
    <dbReference type="NCBI Taxonomy" id="2213226"/>
    <lineage>
        <taxon>Bacteria</taxon>
        <taxon>Pseudomonadati</taxon>
        <taxon>Pseudomonadota</taxon>
        <taxon>Gammaproteobacteria</taxon>
        <taxon>Pseudomonadales</taxon>
        <taxon>Pseudomonadaceae</taxon>
        <taxon>Entomomonas</taxon>
    </lineage>
</organism>
<feature type="chain" id="PRO_5019276126" evidence="1">
    <location>
        <begin position="26"/>
        <end position="56"/>
    </location>
</feature>